<dbReference type="GO" id="GO:0005886">
    <property type="term" value="C:plasma membrane"/>
    <property type="evidence" value="ECO:0007669"/>
    <property type="project" value="UniProtKB-SubCell"/>
</dbReference>
<dbReference type="GO" id="GO:0033214">
    <property type="term" value="P:siderophore-iron import into cell"/>
    <property type="evidence" value="ECO:0007669"/>
    <property type="project" value="TreeGrafter"/>
</dbReference>
<dbReference type="PANTHER" id="PTHR30472:SF25">
    <property type="entry name" value="ABC TRANSPORTER PERMEASE PROTEIN MJ0876-RELATED"/>
    <property type="match status" value="1"/>
</dbReference>
<feature type="transmembrane region" description="Helical" evidence="9">
    <location>
        <begin position="220"/>
        <end position="241"/>
    </location>
</feature>
<dbReference type="HOGENOM" id="CLU_013016_0_0_6"/>
<evidence type="ECO:0000256" key="3">
    <source>
        <dbReference type="ARBA" id="ARBA00022448"/>
    </source>
</evidence>
<keyword evidence="7 9" id="KW-0472">Membrane</keyword>
<feature type="transmembrane region" description="Helical" evidence="9">
    <location>
        <begin position="150"/>
        <end position="171"/>
    </location>
</feature>
<keyword evidence="3" id="KW-0813">Transport</keyword>
<feature type="transmembrane region" description="Helical" evidence="9">
    <location>
        <begin position="122"/>
        <end position="143"/>
    </location>
</feature>
<gene>
    <name evidence="10" type="ORF">M911_12965</name>
</gene>
<feature type="transmembrane region" description="Helical" evidence="9">
    <location>
        <begin position="309"/>
        <end position="330"/>
    </location>
</feature>
<evidence type="ECO:0000256" key="2">
    <source>
        <dbReference type="ARBA" id="ARBA00007935"/>
    </source>
</evidence>
<evidence type="ECO:0000256" key="7">
    <source>
        <dbReference type="ARBA" id="ARBA00023136"/>
    </source>
</evidence>
<dbReference type="GO" id="GO:0022857">
    <property type="term" value="F:transmembrane transporter activity"/>
    <property type="evidence" value="ECO:0007669"/>
    <property type="project" value="InterPro"/>
</dbReference>
<dbReference type="Proteomes" id="UP000019442">
    <property type="component" value="Chromosome"/>
</dbReference>
<protein>
    <recommendedName>
        <fullName evidence="12">Iron ABC transporter permease</fullName>
    </recommendedName>
</protein>
<keyword evidence="4" id="KW-1003">Cell membrane</keyword>
<dbReference type="Gene3D" id="1.10.3470.10">
    <property type="entry name" value="ABC transporter involved in vitamin B12 uptake, BtuC"/>
    <property type="match status" value="1"/>
</dbReference>
<feature type="transmembrane region" description="Helical" evidence="9">
    <location>
        <begin position="58"/>
        <end position="78"/>
    </location>
</feature>
<feature type="transmembrane region" description="Helical" evidence="9">
    <location>
        <begin position="90"/>
        <end position="110"/>
    </location>
</feature>
<feature type="compositionally biased region" description="Polar residues" evidence="8">
    <location>
        <begin position="1"/>
        <end position="11"/>
    </location>
</feature>
<organism evidence="10 11">
    <name type="scientific">Ectothiorhodospira haloalkaliphila</name>
    <dbReference type="NCBI Taxonomy" id="421628"/>
    <lineage>
        <taxon>Bacteria</taxon>
        <taxon>Pseudomonadati</taxon>
        <taxon>Pseudomonadota</taxon>
        <taxon>Gammaproteobacteria</taxon>
        <taxon>Chromatiales</taxon>
        <taxon>Ectothiorhodospiraceae</taxon>
        <taxon>Ectothiorhodospira</taxon>
    </lineage>
</organism>
<reference evidence="10 11" key="1">
    <citation type="journal article" date="2014" name="J Genomics">
        <title>Draft Genome Sequence of the Extremely Halophilic Phototrophic Purple Sulfur Bacterium Halorhodospira halochloris.</title>
        <authorList>
            <person name="Singh K.S."/>
            <person name="Kirksey J."/>
            <person name="Hoff W.D."/>
            <person name="Deole R."/>
        </authorList>
    </citation>
    <scope>NUCLEOTIDE SEQUENCE [LARGE SCALE GENOMIC DNA]</scope>
    <source>
        <strain evidence="10 11">A</strain>
    </source>
</reference>
<name>W8KL66_9GAMM</name>
<dbReference type="EMBL" id="CP007268">
    <property type="protein sequence ID" value="AHK79913.1"/>
    <property type="molecule type" value="Genomic_DNA"/>
</dbReference>
<evidence type="ECO:0000256" key="1">
    <source>
        <dbReference type="ARBA" id="ARBA00004651"/>
    </source>
</evidence>
<feature type="region of interest" description="Disordered" evidence="8">
    <location>
        <begin position="1"/>
        <end position="20"/>
    </location>
</feature>
<evidence type="ECO:0000256" key="9">
    <source>
        <dbReference type="SAM" id="Phobius"/>
    </source>
</evidence>
<dbReference type="SUPFAM" id="SSF81345">
    <property type="entry name" value="ABC transporter involved in vitamin B12 uptake, BtuC"/>
    <property type="match status" value="1"/>
</dbReference>
<comment type="similarity">
    <text evidence="2">Belongs to the binding-protein-dependent transport system permease family. FecCD subfamily.</text>
</comment>
<evidence type="ECO:0008006" key="12">
    <source>
        <dbReference type="Google" id="ProtNLM"/>
    </source>
</evidence>
<dbReference type="AlphaFoldDB" id="W8KL66"/>
<dbReference type="KEGG" id="hhc:M911_12965"/>
<evidence type="ECO:0000313" key="11">
    <source>
        <dbReference type="Proteomes" id="UP000019442"/>
    </source>
</evidence>
<feature type="transmembrane region" description="Helical" evidence="9">
    <location>
        <begin position="336"/>
        <end position="357"/>
    </location>
</feature>
<feature type="transmembrane region" description="Helical" evidence="9">
    <location>
        <begin position="268"/>
        <end position="297"/>
    </location>
</feature>
<dbReference type="PANTHER" id="PTHR30472">
    <property type="entry name" value="FERRIC ENTEROBACTIN TRANSPORT SYSTEM PERMEASE PROTEIN"/>
    <property type="match status" value="1"/>
</dbReference>
<feature type="transmembrane region" description="Helical" evidence="9">
    <location>
        <begin position="177"/>
        <end position="200"/>
    </location>
</feature>
<comment type="subcellular location">
    <subcellularLocation>
        <location evidence="1">Cell membrane</location>
        <topology evidence="1">Multi-pass membrane protein</topology>
    </subcellularLocation>
</comment>
<evidence type="ECO:0000256" key="6">
    <source>
        <dbReference type="ARBA" id="ARBA00022989"/>
    </source>
</evidence>
<reference evidence="11" key="2">
    <citation type="submission" date="2014-02" db="EMBL/GenBank/DDBJ databases">
        <title>Draft Genome Sequence of extremely halophilic bacteria Halorhodospira halochloris.</title>
        <authorList>
            <person name="Singh K.S."/>
        </authorList>
    </citation>
    <scope>NUCLEOTIDE SEQUENCE [LARGE SCALE GENOMIC DNA]</scope>
    <source>
        <strain evidence="11">A</strain>
    </source>
</reference>
<evidence type="ECO:0000256" key="5">
    <source>
        <dbReference type="ARBA" id="ARBA00022692"/>
    </source>
</evidence>
<proteinExistence type="inferred from homology"/>
<evidence type="ECO:0000313" key="10">
    <source>
        <dbReference type="EMBL" id="AHK79913.1"/>
    </source>
</evidence>
<feature type="transmembrane region" description="Helical" evidence="9">
    <location>
        <begin position="33"/>
        <end position="52"/>
    </location>
</feature>
<sequence length="365" mass="38502">MTIMDTATPTRHTGDAGSPDTIAAYRRQNRRRALLLAVLALGLVAISLHGLTLGAMDIPVSQTILALLAPALPGAWVSPEIQNVVWNIRLPRLITALTAGMGLALGGVILQTLLRNPMASPFTLGLSSGASLGAALVIIFGFSAFGVVGIVANAFLFAIGVSLLILLIGQWKGATPMSLILAGIALMYFFGACTTLVIYFSDAYATREVMFWTVGSLSRANWESATLISLTLLLVLPIFLWRAVDLNRLLLGDDTARSLGLPVERLRILLMLLVSLLVAVVVAFTGGIGFLGLVAPHLARLMIGTDHRFLLPATALMGGLLLVVADLISLHAFAPVVLPVGVVTAFVGSPLFIYLILRHRAGGSA</sequence>
<keyword evidence="6 9" id="KW-1133">Transmembrane helix</keyword>
<accession>W8KL66</accession>
<keyword evidence="11" id="KW-1185">Reference proteome</keyword>
<dbReference type="InterPro" id="IPR000522">
    <property type="entry name" value="ABC_transptr_permease_BtuC"/>
</dbReference>
<keyword evidence="5 9" id="KW-0812">Transmembrane</keyword>
<evidence type="ECO:0000256" key="4">
    <source>
        <dbReference type="ARBA" id="ARBA00022475"/>
    </source>
</evidence>
<dbReference type="CDD" id="cd06550">
    <property type="entry name" value="TM_ABC_iron-siderophores_like"/>
    <property type="match status" value="1"/>
</dbReference>
<dbReference type="Pfam" id="PF01032">
    <property type="entry name" value="FecCD"/>
    <property type="match status" value="1"/>
</dbReference>
<dbReference type="InterPro" id="IPR037294">
    <property type="entry name" value="ABC_BtuC-like"/>
</dbReference>
<evidence type="ECO:0000256" key="8">
    <source>
        <dbReference type="SAM" id="MobiDB-lite"/>
    </source>
</evidence>
<dbReference type="FunFam" id="1.10.3470.10:FF:000001">
    <property type="entry name" value="Vitamin B12 ABC transporter permease BtuC"/>
    <property type="match status" value="1"/>
</dbReference>